<reference evidence="1 2" key="1">
    <citation type="submission" date="2020-08" db="EMBL/GenBank/DDBJ databases">
        <title>Description of novel Pseudomonas species.</title>
        <authorList>
            <person name="Duman M."/>
            <person name="Mulet M."/>
            <person name="Altun S."/>
            <person name="Saticioglu I.B."/>
            <person name="Lalucat J."/>
            <person name="Garcia-Valdes E."/>
        </authorList>
    </citation>
    <scope>NUCLEOTIDE SEQUENCE [LARGE SCALE GENOMIC DNA]</scope>
    <source>
        <strain evidence="1 2">P66</strain>
    </source>
</reference>
<organism evidence="1 2">
    <name type="scientific">Pseudomonas arcuscaelestis</name>
    <dbReference type="NCBI Taxonomy" id="2710591"/>
    <lineage>
        <taxon>Bacteria</taxon>
        <taxon>Pseudomonadati</taxon>
        <taxon>Pseudomonadota</taxon>
        <taxon>Gammaproteobacteria</taxon>
        <taxon>Pseudomonadales</taxon>
        <taxon>Pseudomonadaceae</taxon>
        <taxon>Pseudomonas</taxon>
    </lineage>
</organism>
<evidence type="ECO:0000313" key="1">
    <source>
        <dbReference type="EMBL" id="MBM5458557.1"/>
    </source>
</evidence>
<keyword evidence="2" id="KW-1185">Reference proteome</keyword>
<sequence length="165" mass="18041">MFEALRAANAAKLTLSNMKGPASRAEHRSWSCTILFYGAIVGSASGSARKNEFTLVLNKGLQDQIIQTLLNHGFELDLGKIPKSAIRPTSPSNFMRLAIAQIADEMDMVKELREATSKATLAIIATDPGKVEVFPYPYSQEIKDELLKSYGPANIEILNESIKGL</sequence>
<gene>
    <name evidence="1" type="ORF">H8F21_13390</name>
</gene>
<evidence type="ECO:0000313" key="2">
    <source>
        <dbReference type="Proteomes" id="UP000745663"/>
    </source>
</evidence>
<name>A0ABS2BY68_9PSED</name>
<accession>A0ABS2BY68</accession>
<dbReference type="EMBL" id="JACOPV010000008">
    <property type="protein sequence ID" value="MBM5458557.1"/>
    <property type="molecule type" value="Genomic_DNA"/>
</dbReference>
<dbReference type="Proteomes" id="UP000745663">
    <property type="component" value="Unassembled WGS sequence"/>
</dbReference>
<dbReference type="RefSeq" id="WP_203584498.1">
    <property type="nucleotide sequence ID" value="NZ_JACOPV010000008.1"/>
</dbReference>
<proteinExistence type="predicted"/>
<protein>
    <submittedName>
        <fullName evidence="1">Uncharacterized protein</fullName>
    </submittedName>
</protein>
<comment type="caution">
    <text evidence="1">The sequence shown here is derived from an EMBL/GenBank/DDBJ whole genome shotgun (WGS) entry which is preliminary data.</text>
</comment>